<accession>A0ABM5YUF0</accession>
<sequence length="317" mass="34831">MGENPAVLHFRAFPTVHYYLQSRFPAARCVDTSTTAPDPAVFDGASAVVVVRHARKDWLDLLAGLRGDARPVILFMDDDLPSILDDPSLPLGYALRTSRRFAATSGRLNRLGAVLLVSTPGLAAKYGLDDAAVLPPLPSDFRDGTRPCADDGQVRVFYHGTTSHIREIAWLRNVMRRVLGRNPNVHFEIFGPEKVRRLYADLPRTTVRRPLGWEAYRRHALESCLDIGLAPLADTPFNSCRSHVKFFDIARAGGVGVYSDTPVFRRIVRDGENGVLESGGEDGWVDAVCALAEDPALRDRLRRGVSSTMAELAGGRA</sequence>
<proteinExistence type="predicted"/>
<name>A0ABM5YUF0_9BACT</name>
<dbReference type="SUPFAM" id="SSF53756">
    <property type="entry name" value="UDP-Glycosyltransferase/glycogen phosphorylase"/>
    <property type="match status" value="1"/>
</dbReference>
<dbReference type="Gene3D" id="3.40.50.2000">
    <property type="entry name" value="Glycogen Phosphorylase B"/>
    <property type="match status" value="1"/>
</dbReference>
<evidence type="ECO:0000313" key="2">
    <source>
        <dbReference type="Proteomes" id="UP000055611"/>
    </source>
</evidence>
<reference evidence="1 2" key="1">
    <citation type="journal article" date="2016" name="Front. Microbiol.">
        <title>Genome Sequence of the Piezophilic, Mesophilic Sulfate-Reducing Bacterium Desulfovibrio indicus J2T.</title>
        <authorList>
            <person name="Cao J."/>
            <person name="Maignien L."/>
            <person name="Shao Z."/>
            <person name="Alain K."/>
            <person name="Jebbar M."/>
        </authorList>
    </citation>
    <scope>NUCLEOTIDE SEQUENCE [LARGE SCALE GENOMIC DNA]</scope>
    <source>
        <strain evidence="1 2">J2</strain>
    </source>
</reference>
<evidence type="ECO:0000313" key="1">
    <source>
        <dbReference type="EMBL" id="AMK11040.1"/>
    </source>
</evidence>
<organism evidence="1 2">
    <name type="scientific">Pseudodesulfovibrio indicus</name>
    <dbReference type="NCBI Taxonomy" id="1716143"/>
    <lineage>
        <taxon>Bacteria</taxon>
        <taxon>Pseudomonadati</taxon>
        <taxon>Thermodesulfobacteriota</taxon>
        <taxon>Desulfovibrionia</taxon>
        <taxon>Desulfovibrionales</taxon>
        <taxon>Desulfovibrionaceae</taxon>
    </lineage>
</organism>
<keyword evidence="2" id="KW-1185">Reference proteome</keyword>
<gene>
    <name evidence="1" type="ORF">AWY79_07905</name>
</gene>
<protein>
    <recommendedName>
        <fullName evidence="3">Glycosyltransferase</fullName>
    </recommendedName>
</protein>
<dbReference type="Proteomes" id="UP000055611">
    <property type="component" value="Chromosome"/>
</dbReference>
<dbReference type="EMBL" id="CP014206">
    <property type="protein sequence ID" value="AMK11040.1"/>
    <property type="molecule type" value="Genomic_DNA"/>
</dbReference>
<evidence type="ECO:0008006" key="3">
    <source>
        <dbReference type="Google" id="ProtNLM"/>
    </source>
</evidence>